<dbReference type="AlphaFoldDB" id="A0A1D7VK15"/>
<dbReference type="Pfam" id="PF10604">
    <property type="entry name" value="Polyketide_cyc2"/>
    <property type="match status" value="1"/>
</dbReference>
<reference evidence="1 2" key="1">
    <citation type="submission" date="2016-09" db="EMBL/GenBank/DDBJ databases">
        <title>Complete genome sequencing of Streptomyces lydicus 103 and metabolic pathways analysis of antibiotic biosynthesis.</title>
        <authorList>
            <person name="Jia N."/>
            <person name="Ding M.-Z."/>
            <person name="Gao F."/>
            <person name="Yuan Y.-J."/>
        </authorList>
    </citation>
    <scope>NUCLEOTIDE SEQUENCE [LARGE SCALE GENOMIC DNA]</scope>
    <source>
        <strain evidence="1 2">103</strain>
    </source>
</reference>
<dbReference type="PANTHER" id="PTHR33824">
    <property type="entry name" value="POLYKETIDE CYCLASE/DEHYDRASE AND LIPID TRANSPORT SUPERFAMILY PROTEIN"/>
    <property type="match status" value="1"/>
</dbReference>
<keyword evidence="2" id="KW-1185">Reference proteome</keyword>
<dbReference type="Proteomes" id="UP000094094">
    <property type="component" value="Chromosome"/>
</dbReference>
<dbReference type="InterPro" id="IPR019587">
    <property type="entry name" value="Polyketide_cyclase/dehydratase"/>
</dbReference>
<dbReference type="RefSeq" id="WP_069569034.1">
    <property type="nucleotide sequence ID" value="NZ_CP017157.1"/>
</dbReference>
<dbReference type="OrthoDB" id="3695445at2"/>
<evidence type="ECO:0000313" key="1">
    <source>
        <dbReference type="EMBL" id="AOP47077.1"/>
    </source>
</evidence>
<dbReference type="KEGG" id="slc:SL103_13170"/>
<name>A0A1D7VK15_9ACTN</name>
<dbReference type="Gene3D" id="3.30.530.20">
    <property type="match status" value="1"/>
</dbReference>
<sequence length="142" mass="15957">MSTLEEHIDIGVPLETAWECLHRAESYPQFVDGVREARAEGEVTHLDVDAGGRAQEYEIEILDRPQDKVMRWRTTSGPELAGTFSLLPIDGEHTRIQARFEYRPGTITEAFGGPKGFAQASAIERGVRSDLEQFKELVEQGR</sequence>
<gene>
    <name evidence="1" type="ORF">SL103_13170</name>
</gene>
<accession>A0A1D7VK15</accession>
<evidence type="ECO:0000313" key="2">
    <source>
        <dbReference type="Proteomes" id="UP000094094"/>
    </source>
</evidence>
<dbReference type="InterPro" id="IPR047137">
    <property type="entry name" value="ORF3"/>
</dbReference>
<dbReference type="PANTHER" id="PTHR33824:SF7">
    <property type="entry name" value="POLYKETIDE CYCLASE_DEHYDRASE AND LIPID TRANSPORT SUPERFAMILY PROTEIN"/>
    <property type="match status" value="1"/>
</dbReference>
<dbReference type="SUPFAM" id="SSF55961">
    <property type="entry name" value="Bet v1-like"/>
    <property type="match status" value="1"/>
</dbReference>
<proteinExistence type="predicted"/>
<dbReference type="InterPro" id="IPR023393">
    <property type="entry name" value="START-like_dom_sf"/>
</dbReference>
<protein>
    <submittedName>
        <fullName evidence="1">Cyclase</fullName>
    </submittedName>
</protein>
<dbReference type="EMBL" id="CP017157">
    <property type="protein sequence ID" value="AOP47077.1"/>
    <property type="molecule type" value="Genomic_DNA"/>
</dbReference>
<organism evidence="1 2">
    <name type="scientific">Streptomyces lydicus</name>
    <dbReference type="NCBI Taxonomy" id="47763"/>
    <lineage>
        <taxon>Bacteria</taxon>
        <taxon>Bacillati</taxon>
        <taxon>Actinomycetota</taxon>
        <taxon>Actinomycetes</taxon>
        <taxon>Kitasatosporales</taxon>
        <taxon>Streptomycetaceae</taxon>
        <taxon>Streptomyces</taxon>
    </lineage>
</organism>